<reference evidence="4 5" key="1">
    <citation type="submission" date="2019-06" db="EMBL/GenBank/DDBJ databases">
        <title>Whole genome shotgun sequence of Vibrio inusitatus NBRC 102082.</title>
        <authorList>
            <person name="Hosoyama A."/>
            <person name="Uohara A."/>
            <person name="Ohji S."/>
            <person name="Ichikawa N."/>
        </authorList>
    </citation>
    <scope>NUCLEOTIDE SEQUENCE [LARGE SCALE GENOMIC DNA]</scope>
    <source>
        <strain evidence="4 5">NBRC 102082</strain>
    </source>
</reference>
<accession>A0A4Y3HT91</accession>
<evidence type="ECO:0000313" key="5">
    <source>
        <dbReference type="Proteomes" id="UP000318717"/>
    </source>
</evidence>
<dbReference type="SUPFAM" id="SSF111369">
    <property type="entry name" value="HlyD-like secretion proteins"/>
    <property type="match status" value="1"/>
</dbReference>
<evidence type="ECO:0000313" key="4">
    <source>
        <dbReference type="EMBL" id="GEA49524.1"/>
    </source>
</evidence>
<dbReference type="InterPro" id="IPR003018">
    <property type="entry name" value="GAF"/>
</dbReference>
<dbReference type="Gene3D" id="2.40.30.170">
    <property type="match status" value="1"/>
</dbReference>
<sequence length="608" mass="68496">MTQQATMATPQQVMPESSAQKNYYHDWLAKHHSVLSGIETAVVYLKIGADYLPVASIDAENPSYSELSELAEQHLQSTQPQVTRLSSDSAQNEMFGLLYPVLDKQTEFIAFVAFAVRVSSKEQLTQALTLIQWSVSGIETVEFEQRLERSLEDQQHYATRVEILARVLSEVTFDEAAVRLVTELAVLFDCDRVSLGEYKNRRSRLKYLSHSAQFGKKMNHVRLIERVMDECLDQGRMIRVPNLKNDENLITQAHQEMSSQHGDIGIMSVPLYLRGETFGALVVEGKPEQLWSESESELCQSIASLVLPTLEDKQRNDRPWYKKLVDASANQLKRLFGPNYLGRKLLLLALLGIGYLLSTVTSQYKLSADAQVESAVQQAIVAPYDGYISDALVRAGDRVTADAPLVLMDDRDLRLEKLKWLSEQSKINRQRLEALSARDRAKINILSAEQKQVEAQLELVDSQIERGQLIAPYDGLVVSGDLSQRLGSAVTKGDLLLEVAPTDSYRIKLMVQESRISDLELGQEGTLYLSALPESGFEFTVSKITPITEIQDGASYFIVEGELNALSSQLQPGMEGIGKVAIDERLLFNIWTRDMTEWLRLRMWSWWG</sequence>
<dbReference type="Proteomes" id="UP000318717">
    <property type="component" value="Unassembled WGS sequence"/>
</dbReference>
<organism evidence="4 5">
    <name type="scientific">Vibrio inusitatus NBRC 102082</name>
    <dbReference type="NCBI Taxonomy" id="1219070"/>
    <lineage>
        <taxon>Bacteria</taxon>
        <taxon>Pseudomonadati</taxon>
        <taxon>Pseudomonadota</taxon>
        <taxon>Gammaproteobacteria</taxon>
        <taxon>Vibrionales</taxon>
        <taxon>Vibrionaceae</taxon>
        <taxon>Vibrio</taxon>
    </lineage>
</organism>
<dbReference type="RefSeq" id="WP_141343873.1">
    <property type="nucleotide sequence ID" value="NZ_BJLF01000001.1"/>
</dbReference>
<dbReference type="AlphaFoldDB" id="A0A4Y3HT91"/>
<gene>
    <name evidence="4" type="ORF">VIN01S_03280</name>
</gene>
<name>A0A4Y3HT91_9VIBR</name>
<dbReference type="Pfam" id="PF01590">
    <property type="entry name" value="GAF"/>
    <property type="match status" value="1"/>
</dbReference>
<feature type="domain" description="GAF" evidence="3">
    <location>
        <begin position="174"/>
        <end position="306"/>
    </location>
</feature>
<comment type="caution">
    <text evidence="4">The sequence shown here is derived from an EMBL/GenBank/DDBJ whole genome shotgun (WGS) entry which is preliminary data.</text>
</comment>
<evidence type="ECO:0000256" key="1">
    <source>
        <dbReference type="ARBA" id="ARBA00004196"/>
    </source>
</evidence>
<dbReference type="EMBL" id="BJLF01000001">
    <property type="protein sequence ID" value="GEA49524.1"/>
    <property type="molecule type" value="Genomic_DNA"/>
</dbReference>
<dbReference type="GO" id="GO:0030313">
    <property type="term" value="C:cell envelope"/>
    <property type="evidence" value="ECO:0007669"/>
    <property type="project" value="UniProtKB-SubCell"/>
</dbReference>
<dbReference type="PANTHER" id="PTHR32347:SF23">
    <property type="entry name" value="BLL5650 PROTEIN"/>
    <property type="match status" value="1"/>
</dbReference>
<dbReference type="InterPro" id="IPR029016">
    <property type="entry name" value="GAF-like_dom_sf"/>
</dbReference>
<evidence type="ECO:0000259" key="3">
    <source>
        <dbReference type="Pfam" id="PF01590"/>
    </source>
</evidence>
<dbReference type="OrthoDB" id="9806939at2"/>
<dbReference type="PANTHER" id="PTHR32347">
    <property type="entry name" value="EFFLUX SYSTEM COMPONENT YKNX-RELATED"/>
    <property type="match status" value="1"/>
</dbReference>
<proteinExistence type="predicted"/>
<keyword evidence="5" id="KW-1185">Reference proteome</keyword>
<keyword evidence="2" id="KW-0175">Coiled coil</keyword>
<dbReference type="InterPro" id="IPR050465">
    <property type="entry name" value="UPF0194_transport"/>
</dbReference>
<evidence type="ECO:0000256" key="2">
    <source>
        <dbReference type="ARBA" id="ARBA00023054"/>
    </source>
</evidence>
<comment type="subcellular location">
    <subcellularLocation>
        <location evidence="1">Cell envelope</location>
    </subcellularLocation>
</comment>
<dbReference type="Gene3D" id="3.30.450.40">
    <property type="match status" value="1"/>
</dbReference>
<dbReference type="SUPFAM" id="SSF55781">
    <property type="entry name" value="GAF domain-like"/>
    <property type="match status" value="1"/>
</dbReference>
<protein>
    <recommendedName>
        <fullName evidence="3">GAF domain-containing protein</fullName>
    </recommendedName>
</protein>